<name>A0A316TXG6_9BASI</name>
<sequence length="309" mass="33868">MASASTSTDVAKTKANEYPKIAPGGGLILAWQLKGKKVLLVGGGMVAAGRLVNVKDADAHLTIISPRSGLSAEMKYRLFTEECVEVYHDRSFEGESDLYDPSGKLYDMVLTAIDDSDLSRSICQMARKLRIPVNVADVPPECDFYFGSLIRRGPLQIMVSTGGKGPKIANQVRVVMEKAIPENLGDAITNVGVLRAKLRERVPEQSSSPRRMKWMIDVCEKWNWDQLAEMTEEDMDKILAGWSERKSPSYVEVRGVRKAYAPNLHSIAKRLFAVCPVVGYISPWAAGLMGFASGAGVAVGTIAFRTRRA</sequence>
<protein>
    <recommendedName>
        <fullName evidence="2">precorrin-2 dehydrogenase</fullName>
        <ecNumber evidence="2">1.3.1.76</ecNumber>
    </recommendedName>
</protein>
<dbReference type="Gene3D" id="3.30.160.110">
    <property type="entry name" value="Siroheme synthase, domain 2"/>
    <property type="match status" value="1"/>
</dbReference>
<dbReference type="InterPro" id="IPR006367">
    <property type="entry name" value="Sirohaem_synthase_N"/>
</dbReference>
<dbReference type="EMBL" id="KZ819339">
    <property type="protein sequence ID" value="PWN17957.1"/>
    <property type="molecule type" value="Genomic_DNA"/>
</dbReference>
<dbReference type="EC" id="1.3.1.76" evidence="2"/>
<dbReference type="GeneID" id="37015161"/>
<dbReference type="SUPFAM" id="SSF75615">
    <property type="entry name" value="Siroheme synthase middle domains-like"/>
    <property type="match status" value="1"/>
</dbReference>
<evidence type="ECO:0000259" key="8">
    <source>
        <dbReference type="Pfam" id="PF14823"/>
    </source>
</evidence>
<feature type="domain" description="Siroheme synthase central" evidence="9">
    <location>
        <begin position="152"/>
        <end position="173"/>
    </location>
</feature>
<accession>A0A316TXG6</accession>
<dbReference type="OrthoDB" id="1721126at2759"/>
<dbReference type="GO" id="GO:0043115">
    <property type="term" value="F:precorrin-2 dehydrogenase activity"/>
    <property type="evidence" value="ECO:0007669"/>
    <property type="project" value="UniProtKB-EC"/>
</dbReference>
<dbReference type="Proteomes" id="UP000245942">
    <property type="component" value="Unassembled WGS sequence"/>
</dbReference>
<feature type="domain" description="Siroheme biosynthesis protein Met8 C-terminal" evidence="8">
    <location>
        <begin position="181"/>
        <end position="248"/>
    </location>
</feature>
<dbReference type="PANTHER" id="PTHR35330">
    <property type="entry name" value="SIROHEME BIOSYNTHESIS PROTEIN MET8"/>
    <property type="match status" value="1"/>
</dbReference>
<evidence type="ECO:0000256" key="5">
    <source>
        <dbReference type="ARBA" id="ARBA00023244"/>
    </source>
</evidence>
<comment type="catalytic activity">
    <reaction evidence="6">
        <text>precorrin-2 + NAD(+) = sirohydrochlorin + NADH + 2 H(+)</text>
        <dbReference type="Rhea" id="RHEA:15613"/>
        <dbReference type="ChEBI" id="CHEBI:15378"/>
        <dbReference type="ChEBI" id="CHEBI:57540"/>
        <dbReference type="ChEBI" id="CHEBI:57945"/>
        <dbReference type="ChEBI" id="CHEBI:58351"/>
        <dbReference type="ChEBI" id="CHEBI:58827"/>
        <dbReference type="EC" id="1.3.1.76"/>
    </reaction>
</comment>
<comment type="pathway">
    <text evidence="1">Porphyrin-containing compound metabolism; siroheme biosynthesis; sirohydrochlorin from precorrin-2: step 1/1.</text>
</comment>
<organism evidence="10 11">
    <name type="scientific">Pseudomicrostroma glucosiphilum</name>
    <dbReference type="NCBI Taxonomy" id="1684307"/>
    <lineage>
        <taxon>Eukaryota</taxon>
        <taxon>Fungi</taxon>
        <taxon>Dikarya</taxon>
        <taxon>Basidiomycota</taxon>
        <taxon>Ustilaginomycotina</taxon>
        <taxon>Exobasidiomycetes</taxon>
        <taxon>Microstromatales</taxon>
        <taxon>Microstromatales incertae sedis</taxon>
        <taxon>Pseudomicrostroma</taxon>
    </lineage>
</organism>
<evidence type="ECO:0000256" key="2">
    <source>
        <dbReference type="ARBA" id="ARBA00012400"/>
    </source>
</evidence>
<evidence type="ECO:0000256" key="3">
    <source>
        <dbReference type="ARBA" id="ARBA00023002"/>
    </source>
</evidence>
<dbReference type="InterPro" id="IPR036291">
    <property type="entry name" value="NAD(P)-bd_dom_sf"/>
</dbReference>
<dbReference type="UniPathway" id="UPA00262">
    <property type="reaction ID" value="UER00222"/>
</dbReference>
<proteinExistence type="predicted"/>
<reference evidence="10 11" key="1">
    <citation type="journal article" date="2018" name="Mol. Biol. Evol.">
        <title>Broad Genomic Sampling Reveals a Smut Pathogenic Ancestry of the Fungal Clade Ustilaginomycotina.</title>
        <authorList>
            <person name="Kijpornyongpan T."/>
            <person name="Mondo S.J."/>
            <person name="Barry K."/>
            <person name="Sandor L."/>
            <person name="Lee J."/>
            <person name="Lipzen A."/>
            <person name="Pangilinan J."/>
            <person name="LaButti K."/>
            <person name="Hainaut M."/>
            <person name="Henrissat B."/>
            <person name="Grigoriev I.V."/>
            <person name="Spatafora J.W."/>
            <person name="Aime M.C."/>
        </authorList>
    </citation>
    <scope>NUCLEOTIDE SEQUENCE [LARGE SCALE GENOMIC DNA]</scope>
    <source>
        <strain evidence="10 11">MCA 4718</strain>
    </source>
</reference>
<dbReference type="SUPFAM" id="SSF51735">
    <property type="entry name" value="NAD(P)-binding Rossmann-fold domains"/>
    <property type="match status" value="1"/>
</dbReference>
<keyword evidence="7" id="KW-1133">Transmembrane helix</keyword>
<dbReference type="AlphaFoldDB" id="A0A316TXG6"/>
<evidence type="ECO:0000256" key="1">
    <source>
        <dbReference type="ARBA" id="ARBA00005010"/>
    </source>
</evidence>
<dbReference type="RefSeq" id="XP_025345117.1">
    <property type="nucleotide sequence ID" value="XM_025493427.1"/>
</dbReference>
<feature type="transmembrane region" description="Helical" evidence="7">
    <location>
        <begin position="284"/>
        <end position="304"/>
    </location>
</feature>
<dbReference type="GO" id="GO:0019354">
    <property type="term" value="P:siroheme biosynthetic process"/>
    <property type="evidence" value="ECO:0007669"/>
    <property type="project" value="UniProtKB-UniPathway"/>
</dbReference>
<dbReference type="NCBIfam" id="TIGR01470">
    <property type="entry name" value="cysG_Nterm"/>
    <property type="match status" value="1"/>
</dbReference>
<keyword evidence="11" id="KW-1185">Reference proteome</keyword>
<dbReference type="InterPro" id="IPR028281">
    <property type="entry name" value="Sirohaem_synthase_central"/>
</dbReference>
<keyword evidence="7" id="KW-0472">Membrane</keyword>
<evidence type="ECO:0000256" key="7">
    <source>
        <dbReference type="SAM" id="Phobius"/>
    </source>
</evidence>
<dbReference type="Gene3D" id="1.10.3280.10">
    <property type="entry name" value="Siroheme synthase, domain 3"/>
    <property type="match status" value="1"/>
</dbReference>
<keyword evidence="7" id="KW-0812">Transmembrane</keyword>
<evidence type="ECO:0000256" key="4">
    <source>
        <dbReference type="ARBA" id="ARBA00023027"/>
    </source>
</evidence>
<dbReference type="InterPro" id="IPR028162">
    <property type="entry name" value="Met8_C"/>
</dbReference>
<dbReference type="GO" id="GO:0004325">
    <property type="term" value="F:ferrochelatase activity"/>
    <property type="evidence" value="ECO:0007669"/>
    <property type="project" value="InterPro"/>
</dbReference>
<dbReference type="Pfam" id="PF13241">
    <property type="entry name" value="NAD_binding_7"/>
    <property type="match status" value="1"/>
</dbReference>
<evidence type="ECO:0000259" key="9">
    <source>
        <dbReference type="Pfam" id="PF14824"/>
    </source>
</evidence>
<keyword evidence="4" id="KW-0520">NAD</keyword>
<evidence type="ECO:0000313" key="11">
    <source>
        <dbReference type="Proteomes" id="UP000245942"/>
    </source>
</evidence>
<dbReference type="STRING" id="1684307.A0A316TXG6"/>
<gene>
    <name evidence="10" type="ORF">BCV69DRAFT_285550</name>
</gene>
<evidence type="ECO:0000313" key="10">
    <source>
        <dbReference type="EMBL" id="PWN17957.1"/>
    </source>
</evidence>
<dbReference type="Pfam" id="PF14823">
    <property type="entry name" value="Sirohm_synth_C"/>
    <property type="match status" value="1"/>
</dbReference>
<keyword evidence="5" id="KW-0627">Porphyrin biosynthesis</keyword>
<keyword evidence="3" id="KW-0560">Oxidoreductase</keyword>
<dbReference type="PANTHER" id="PTHR35330:SF1">
    <property type="entry name" value="SIROHEME BIOSYNTHESIS PROTEIN MET8"/>
    <property type="match status" value="1"/>
</dbReference>
<dbReference type="Gene3D" id="3.40.50.720">
    <property type="entry name" value="NAD(P)-binding Rossmann-like Domain"/>
    <property type="match status" value="1"/>
</dbReference>
<dbReference type="Pfam" id="PF14824">
    <property type="entry name" value="Sirohm_synth_M"/>
    <property type="match status" value="1"/>
</dbReference>
<evidence type="ECO:0000256" key="6">
    <source>
        <dbReference type="ARBA" id="ARBA00047561"/>
    </source>
</evidence>
<dbReference type="InterPro" id="IPR028161">
    <property type="entry name" value="Met8-like"/>
</dbReference>